<proteinExistence type="predicted"/>
<dbReference type="Proteomes" id="UP000694568">
    <property type="component" value="Unplaced"/>
</dbReference>
<dbReference type="PANTHER" id="PTHR37984:SF8">
    <property type="entry name" value="CCHC-TYPE DOMAIN-CONTAINING PROTEIN"/>
    <property type="match status" value="1"/>
</dbReference>
<dbReference type="AlphaFoldDB" id="A0A8C9XWL3"/>
<sequence>MLSLKKLQFRVREVRFHGHVLSAEGLKTDPDEIRAVLDMPNPTDTKGVQRFVGFVNYLSKFMPRLSEVCEPLRRLLDKDVQWHWLPKHDTTMNEIKTLITAVPVLKYYDISRPVTIQSNSRQTGLGCSIPLLPCTKAPPEHAPYASELLPQSGVQARPRNVHQ</sequence>
<evidence type="ECO:0000313" key="2">
    <source>
        <dbReference type="Proteomes" id="UP000694568"/>
    </source>
</evidence>
<dbReference type="InterPro" id="IPR043128">
    <property type="entry name" value="Rev_trsase/Diguanyl_cyclase"/>
</dbReference>
<organism evidence="1 2">
    <name type="scientific">Sander lucioperca</name>
    <name type="common">Pike-perch</name>
    <name type="synonym">Perca lucioperca</name>
    <dbReference type="NCBI Taxonomy" id="283035"/>
    <lineage>
        <taxon>Eukaryota</taxon>
        <taxon>Metazoa</taxon>
        <taxon>Chordata</taxon>
        <taxon>Craniata</taxon>
        <taxon>Vertebrata</taxon>
        <taxon>Euteleostomi</taxon>
        <taxon>Actinopterygii</taxon>
        <taxon>Neopterygii</taxon>
        <taxon>Teleostei</taxon>
        <taxon>Neoteleostei</taxon>
        <taxon>Acanthomorphata</taxon>
        <taxon>Eupercaria</taxon>
        <taxon>Perciformes</taxon>
        <taxon>Percoidei</taxon>
        <taxon>Percidae</taxon>
        <taxon>Luciopercinae</taxon>
        <taxon>Sander</taxon>
    </lineage>
</organism>
<evidence type="ECO:0000313" key="1">
    <source>
        <dbReference type="Ensembl" id="ENSSLUP00000015835.1"/>
    </source>
</evidence>
<dbReference type="FunFam" id="3.30.70.270:FF:000026">
    <property type="entry name" value="Transposon Ty3-G Gag-Pol polyprotein"/>
    <property type="match status" value="1"/>
</dbReference>
<name>A0A8C9XWL3_SANLU</name>
<dbReference type="PANTHER" id="PTHR37984">
    <property type="entry name" value="PROTEIN CBG26694"/>
    <property type="match status" value="1"/>
</dbReference>
<reference evidence="1" key="1">
    <citation type="submission" date="2025-08" db="UniProtKB">
        <authorList>
            <consortium name="Ensembl"/>
        </authorList>
    </citation>
    <scope>IDENTIFICATION</scope>
</reference>
<dbReference type="InterPro" id="IPR050951">
    <property type="entry name" value="Retrovirus_Pol_polyprotein"/>
</dbReference>
<accession>A0A8C9XWL3</accession>
<evidence type="ECO:0008006" key="3">
    <source>
        <dbReference type="Google" id="ProtNLM"/>
    </source>
</evidence>
<dbReference type="SUPFAM" id="SSF56672">
    <property type="entry name" value="DNA/RNA polymerases"/>
    <property type="match status" value="1"/>
</dbReference>
<protein>
    <recommendedName>
        <fullName evidence="3">Reverse transcriptase/retrotransposon-derived protein RNase H-like domain-containing protein</fullName>
    </recommendedName>
</protein>
<keyword evidence="2" id="KW-1185">Reference proteome</keyword>
<reference evidence="1" key="2">
    <citation type="submission" date="2025-09" db="UniProtKB">
        <authorList>
            <consortium name="Ensembl"/>
        </authorList>
    </citation>
    <scope>IDENTIFICATION</scope>
</reference>
<dbReference type="InterPro" id="IPR043502">
    <property type="entry name" value="DNA/RNA_pol_sf"/>
</dbReference>
<dbReference type="Ensembl" id="ENSSLUT00000016351.1">
    <property type="protein sequence ID" value="ENSSLUP00000015835.1"/>
    <property type="gene ID" value="ENSSLUG00000007462.1"/>
</dbReference>
<dbReference type="GeneTree" id="ENSGT01060000250029"/>
<dbReference type="Gene3D" id="3.30.70.270">
    <property type="match status" value="1"/>
</dbReference>